<evidence type="ECO:0000313" key="5">
    <source>
        <dbReference type="Proteomes" id="UP000800038"/>
    </source>
</evidence>
<comment type="caution">
    <text evidence="2">Lacks conserved residue(s) required for the propagation of feature annotation.</text>
</comment>
<dbReference type="OrthoDB" id="5985073at2759"/>
<dbReference type="InterPro" id="IPR001002">
    <property type="entry name" value="Chitin-bd_1"/>
</dbReference>
<gene>
    <name evidence="4" type="ORF">EJ02DRAFT_330143</name>
</gene>
<dbReference type="PROSITE" id="PS50941">
    <property type="entry name" value="CHIT_BIND_I_2"/>
    <property type="match status" value="1"/>
</dbReference>
<dbReference type="Pfam" id="PF00187">
    <property type="entry name" value="Chitin_bind_1"/>
    <property type="match status" value="1"/>
</dbReference>
<protein>
    <recommendedName>
        <fullName evidence="3">Chitin-binding type-1 domain-containing protein</fullName>
    </recommendedName>
</protein>
<dbReference type="Proteomes" id="UP000800038">
    <property type="component" value="Unassembled WGS sequence"/>
</dbReference>
<name>A0A6A5T178_9PLEO</name>
<keyword evidence="5" id="KW-1185">Reference proteome</keyword>
<organism evidence="4 5">
    <name type="scientific">Clathrospora elynae</name>
    <dbReference type="NCBI Taxonomy" id="706981"/>
    <lineage>
        <taxon>Eukaryota</taxon>
        <taxon>Fungi</taxon>
        <taxon>Dikarya</taxon>
        <taxon>Ascomycota</taxon>
        <taxon>Pezizomycotina</taxon>
        <taxon>Dothideomycetes</taxon>
        <taxon>Pleosporomycetidae</taxon>
        <taxon>Pleosporales</taxon>
        <taxon>Diademaceae</taxon>
        <taxon>Clathrospora</taxon>
    </lineage>
</organism>
<dbReference type="Gene3D" id="3.30.60.10">
    <property type="entry name" value="Endochitinase-like"/>
    <property type="match status" value="1"/>
</dbReference>
<evidence type="ECO:0000313" key="4">
    <source>
        <dbReference type="EMBL" id="KAF1946371.1"/>
    </source>
</evidence>
<sequence length="60" mass="6009">GFAAPSKPVSTNGRCGSQYGGQTCQGSGFGNCCSQYGFCGSTKGYCVATTCQNDFGSCNG</sequence>
<feature type="non-terminal residue" evidence="4">
    <location>
        <position position="60"/>
    </location>
</feature>
<dbReference type="AlphaFoldDB" id="A0A6A5T178"/>
<evidence type="ECO:0000256" key="1">
    <source>
        <dbReference type="ARBA" id="ARBA00022669"/>
    </source>
</evidence>
<dbReference type="SMART" id="SM00270">
    <property type="entry name" value="ChtBD1"/>
    <property type="match status" value="1"/>
</dbReference>
<dbReference type="InterPro" id="IPR036861">
    <property type="entry name" value="Endochitinase-like_sf"/>
</dbReference>
<reference evidence="4" key="1">
    <citation type="journal article" date="2020" name="Stud. Mycol.">
        <title>101 Dothideomycetes genomes: a test case for predicting lifestyles and emergence of pathogens.</title>
        <authorList>
            <person name="Haridas S."/>
            <person name="Albert R."/>
            <person name="Binder M."/>
            <person name="Bloem J."/>
            <person name="Labutti K."/>
            <person name="Salamov A."/>
            <person name="Andreopoulos B."/>
            <person name="Baker S."/>
            <person name="Barry K."/>
            <person name="Bills G."/>
            <person name="Bluhm B."/>
            <person name="Cannon C."/>
            <person name="Castanera R."/>
            <person name="Culley D."/>
            <person name="Daum C."/>
            <person name="Ezra D."/>
            <person name="Gonzalez J."/>
            <person name="Henrissat B."/>
            <person name="Kuo A."/>
            <person name="Liang C."/>
            <person name="Lipzen A."/>
            <person name="Lutzoni F."/>
            <person name="Magnuson J."/>
            <person name="Mondo S."/>
            <person name="Nolan M."/>
            <person name="Ohm R."/>
            <person name="Pangilinan J."/>
            <person name="Park H.-J."/>
            <person name="Ramirez L."/>
            <person name="Alfaro M."/>
            <person name="Sun H."/>
            <person name="Tritt A."/>
            <person name="Yoshinaga Y."/>
            <person name="Zwiers L.-H."/>
            <person name="Turgeon B."/>
            <person name="Goodwin S."/>
            <person name="Spatafora J."/>
            <person name="Crous P."/>
            <person name="Grigoriev I."/>
        </authorList>
    </citation>
    <scope>NUCLEOTIDE SEQUENCE</scope>
    <source>
        <strain evidence="4">CBS 161.51</strain>
    </source>
</reference>
<dbReference type="GO" id="GO:0008061">
    <property type="term" value="F:chitin binding"/>
    <property type="evidence" value="ECO:0007669"/>
    <property type="project" value="UniProtKB-UniRule"/>
</dbReference>
<keyword evidence="1 2" id="KW-0147">Chitin-binding</keyword>
<evidence type="ECO:0000259" key="3">
    <source>
        <dbReference type="PROSITE" id="PS50941"/>
    </source>
</evidence>
<feature type="disulfide bond" evidence="2">
    <location>
        <begin position="32"/>
        <end position="46"/>
    </location>
</feature>
<accession>A0A6A5T178</accession>
<dbReference type="EMBL" id="ML976004">
    <property type="protein sequence ID" value="KAF1946371.1"/>
    <property type="molecule type" value="Genomic_DNA"/>
</dbReference>
<keyword evidence="2" id="KW-1015">Disulfide bond</keyword>
<evidence type="ECO:0000256" key="2">
    <source>
        <dbReference type="PROSITE-ProRule" id="PRU00261"/>
    </source>
</evidence>
<proteinExistence type="predicted"/>
<dbReference type="SUPFAM" id="SSF57016">
    <property type="entry name" value="Plant lectins/antimicrobial peptides"/>
    <property type="match status" value="1"/>
</dbReference>
<feature type="domain" description="Chitin-binding type-1" evidence="3">
    <location>
        <begin position="12"/>
        <end position="60"/>
    </location>
</feature>
<feature type="non-terminal residue" evidence="4">
    <location>
        <position position="1"/>
    </location>
</feature>